<protein>
    <submittedName>
        <fullName evidence="1">Uncharacterized protein</fullName>
    </submittedName>
</protein>
<keyword evidence="2" id="KW-1185">Reference proteome</keyword>
<organism evidence="1 2">
    <name type="scientific">Dawidia soli</name>
    <dbReference type="NCBI Taxonomy" id="2782352"/>
    <lineage>
        <taxon>Bacteria</taxon>
        <taxon>Pseudomonadati</taxon>
        <taxon>Bacteroidota</taxon>
        <taxon>Cytophagia</taxon>
        <taxon>Cytophagales</taxon>
        <taxon>Chryseotaleaceae</taxon>
        <taxon>Dawidia</taxon>
    </lineage>
</organism>
<sequence>MSIYTLSWGQYAASGDRRYTVGVQYTQEFMLGGDVRVREWEITGDKMPLKDLGIKSYAAVRIWGEYALRKGHRIQLAYDRYFLRGTSRFDREIFYNGTMVDGRTGIDVSPTRYYRISAQYSGCFLDREHVRLWYLGGLVFDHIVFYLDGRVSPNSPMHEVYEDFGRQALPYPVVGLRGEWNDHDGSLCWEVSGTYIPEFKSFYTEGGKVKLQYSNFLADIKYSKRRGDFDLAIGGKLRHMKLFQESREDTNEIRTLSAGPYIEIRYRFGQTL</sequence>
<reference evidence="1 2" key="1">
    <citation type="submission" date="2021-05" db="EMBL/GenBank/DDBJ databases">
        <title>A Polyphasic approach of four new species of the genus Ohtaekwangia: Ohtaekwangia histidinii sp. nov., Ohtaekwangia cretensis sp. nov., Ohtaekwangia indiensis sp. nov., Ohtaekwangia reichenbachii sp. nov. from diverse environment.</title>
        <authorList>
            <person name="Octaviana S."/>
        </authorList>
    </citation>
    <scope>NUCLEOTIDE SEQUENCE [LARGE SCALE GENOMIC DNA]</scope>
    <source>
        <strain evidence="1 2">PWU37</strain>
    </source>
</reference>
<dbReference type="RefSeq" id="WP_254089687.1">
    <property type="nucleotide sequence ID" value="NZ_JAHESC010000008.1"/>
</dbReference>
<dbReference type="EMBL" id="JAHESC010000008">
    <property type="protein sequence ID" value="MBT1686450.1"/>
    <property type="molecule type" value="Genomic_DNA"/>
</dbReference>
<gene>
    <name evidence="1" type="ORF">KK078_07790</name>
</gene>
<comment type="caution">
    <text evidence="1">The sequence shown here is derived from an EMBL/GenBank/DDBJ whole genome shotgun (WGS) entry which is preliminary data.</text>
</comment>
<evidence type="ECO:0000313" key="2">
    <source>
        <dbReference type="Proteomes" id="UP001319180"/>
    </source>
</evidence>
<name>A0AAP2GHI2_9BACT</name>
<accession>A0AAP2GHI2</accession>
<dbReference type="AlphaFoldDB" id="A0AAP2GHI2"/>
<evidence type="ECO:0000313" key="1">
    <source>
        <dbReference type="EMBL" id="MBT1686450.1"/>
    </source>
</evidence>
<proteinExistence type="predicted"/>
<dbReference type="Proteomes" id="UP001319180">
    <property type="component" value="Unassembled WGS sequence"/>
</dbReference>